<feature type="compositionally biased region" description="Low complexity" evidence="2">
    <location>
        <begin position="350"/>
        <end position="366"/>
    </location>
</feature>
<feature type="compositionally biased region" description="Basic and acidic residues" evidence="2">
    <location>
        <begin position="756"/>
        <end position="767"/>
    </location>
</feature>
<organism evidence="3 4">
    <name type="scientific">Zootermopsis nevadensis</name>
    <name type="common">Dampwood termite</name>
    <dbReference type="NCBI Taxonomy" id="136037"/>
    <lineage>
        <taxon>Eukaryota</taxon>
        <taxon>Metazoa</taxon>
        <taxon>Ecdysozoa</taxon>
        <taxon>Arthropoda</taxon>
        <taxon>Hexapoda</taxon>
        <taxon>Insecta</taxon>
        <taxon>Pterygota</taxon>
        <taxon>Neoptera</taxon>
        <taxon>Polyneoptera</taxon>
        <taxon>Dictyoptera</taxon>
        <taxon>Blattodea</taxon>
        <taxon>Blattoidea</taxon>
        <taxon>Termitoidae</taxon>
        <taxon>Termopsidae</taxon>
        <taxon>Zootermopsis</taxon>
    </lineage>
</organism>
<feature type="compositionally biased region" description="Basic and acidic residues" evidence="2">
    <location>
        <begin position="625"/>
        <end position="637"/>
    </location>
</feature>
<feature type="compositionally biased region" description="Basic and acidic residues" evidence="2">
    <location>
        <begin position="677"/>
        <end position="699"/>
    </location>
</feature>
<accession>A0A067R2A5</accession>
<feature type="compositionally biased region" description="Acidic residues" evidence="2">
    <location>
        <begin position="137"/>
        <end position="148"/>
    </location>
</feature>
<feature type="compositionally biased region" description="Polar residues" evidence="2">
    <location>
        <begin position="156"/>
        <end position="166"/>
    </location>
</feature>
<reference evidence="3 4" key="1">
    <citation type="journal article" date="2014" name="Nat. Commun.">
        <title>Molecular traces of alternative social organization in a termite genome.</title>
        <authorList>
            <person name="Terrapon N."/>
            <person name="Li C."/>
            <person name="Robertson H.M."/>
            <person name="Ji L."/>
            <person name="Meng X."/>
            <person name="Booth W."/>
            <person name="Chen Z."/>
            <person name="Childers C.P."/>
            <person name="Glastad K.M."/>
            <person name="Gokhale K."/>
            <person name="Gowin J."/>
            <person name="Gronenberg W."/>
            <person name="Hermansen R.A."/>
            <person name="Hu H."/>
            <person name="Hunt B.G."/>
            <person name="Huylmans A.K."/>
            <person name="Khalil S.M."/>
            <person name="Mitchell R.D."/>
            <person name="Munoz-Torres M.C."/>
            <person name="Mustard J.A."/>
            <person name="Pan H."/>
            <person name="Reese J.T."/>
            <person name="Scharf M.E."/>
            <person name="Sun F."/>
            <person name="Vogel H."/>
            <person name="Xiao J."/>
            <person name="Yang W."/>
            <person name="Yang Z."/>
            <person name="Yang Z."/>
            <person name="Zhou J."/>
            <person name="Zhu J."/>
            <person name="Brent C.S."/>
            <person name="Elsik C.G."/>
            <person name="Goodisman M.A."/>
            <person name="Liberles D.A."/>
            <person name="Roe R.M."/>
            <person name="Vargo E.L."/>
            <person name="Vilcinskas A."/>
            <person name="Wang J."/>
            <person name="Bornberg-Bauer E."/>
            <person name="Korb J."/>
            <person name="Zhang G."/>
            <person name="Liebig J."/>
        </authorList>
    </citation>
    <scope>NUCLEOTIDE SEQUENCE [LARGE SCALE GENOMIC DNA]</scope>
    <source>
        <tissue evidence="3">Whole organism</tissue>
    </source>
</reference>
<feature type="compositionally biased region" description="Basic and acidic residues" evidence="2">
    <location>
        <begin position="789"/>
        <end position="805"/>
    </location>
</feature>
<feature type="region of interest" description="Disordered" evidence="2">
    <location>
        <begin position="105"/>
        <end position="166"/>
    </location>
</feature>
<evidence type="ECO:0000256" key="1">
    <source>
        <dbReference type="SAM" id="Coils"/>
    </source>
</evidence>
<evidence type="ECO:0000313" key="4">
    <source>
        <dbReference type="Proteomes" id="UP000027135"/>
    </source>
</evidence>
<dbReference type="OMA" id="HNIDETH"/>
<dbReference type="Proteomes" id="UP000027135">
    <property type="component" value="Unassembled WGS sequence"/>
</dbReference>
<feature type="compositionally biased region" description="Basic residues" evidence="2">
    <location>
        <begin position="486"/>
        <end position="496"/>
    </location>
</feature>
<feature type="region of interest" description="Disordered" evidence="2">
    <location>
        <begin position="674"/>
        <end position="730"/>
    </location>
</feature>
<feature type="region of interest" description="Disordered" evidence="2">
    <location>
        <begin position="747"/>
        <end position="814"/>
    </location>
</feature>
<dbReference type="OrthoDB" id="1938039at2759"/>
<gene>
    <name evidence="3" type="ORF">L798_14248</name>
</gene>
<feature type="region of interest" description="Disordered" evidence="2">
    <location>
        <begin position="602"/>
        <end position="637"/>
    </location>
</feature>
<feature type="compositionally biased region" description="Basic and acidic residues" evidence="2">
    <location>
        <begin position="209"/>
        <end position="243"/>
    </location>
</feature>
<evidence type="ECO:0008006" key="5">
    <source>
        <dbReference type="Google" id="ProtNLM"/>
    </source>
</evidence>
<dbReference type="AlphaFoldDB" id="A0A067R2A5"/>
<dbReference type="eggNOG" id="ENOG502SGU2">
    <property type="taxonomic scope" value="Eukaryota"/>
</dbReference>
<feature type="compositionally biased region" description="Basic and acidic residues" evidence="2">
    <location>
        <begin position="326"/>
        <end position="337"/>
    </location>
</feature>
<feature type="compositionally biased region" description="Polar residues" evidence="2">
    <location>
        <begin position="112"/>
        <end position="127"/>
    </location>
</feature>
<feature type="compositionally biased region" description="Basic and acidic residues" evidence="2">
    <location>
        <begin position="255"/>
        <end position="307"/>
    </location>
</feature>
<feature type="compositionally biased region" description="Basic and acidic residues" evidence="2">
    <location>
        <begin position="524"/>
        <end position="554"/>
    </location>
</feature>
<keyword evidence="4" id="KW-1185">Reference proteome</keyword>
<dbReference type="InParanoid" id="A0A067R2A5"/>
<sequence>MSRQREFEDDVDIYGDLPNFPCIGDTVKELEEAKKVLEDELTRLKEKLNVVTNEKDELDSKNKFLGLNISSLYKTATAEIQRKDRLIAELREEKDNIIFRRKKNFTKEAEQTSDNSGDHQFSQNAAEQNDHQTPEVDPIESDNADADSSDSPALTPYTNPTPQTVHTLFSRRRLQITSDCNKATSAAKSSENVNQESAVPWNLIPLSDSKQKDTKEKAYHNSTHLSKEYDSFPQTESKKDVSKVENGSYLPNRTDVNHSETSEREHTSTKKSNTDSTKHTSHILQREPGPRHSYQGDEHSSSSKYKGESYVCADSDRSRTRSKYVSSEHHSHSEGRASYKTPSTIRETSVSRALRSLRSRSVSQSRTVPESVQNTGERRCDVRASSHGRSSPLSDERMNRTLKPADSDASTTHLKSQLATETQHEISRDLGSKPQNKFTHSGETHSETHALTVELGSSSKIPQAETGIKAQISPYAESNLSEHSSFKRSRRPKIVKLHSETKPSEVSNSPNDPDFVTNRASDFICERNKTEGTKRHRDSKERDEAHLRDSKRRALDDITGRECYSCKEYDKNTDPKQKYSGRVKRQSSPCSVNEKLLKTNKYTKDDGGNIRNKDTSVLEETSTAEEQRETDTQDIKMDVEEGEIHDADDDTQPTMANATEKKGTICNKINIKSNRKTLSERDRRKEKYKETHNIDETHVRLKTCSVESEVSENDKYSKDRNKKLSSSKNCKTIMEKKEVFDVAQIEAGVNKHSKATRQEEENVKNPEDISSLETNKGGGIQNFSEGETESTKKTEDDRPNDKEGEMQCGKLKKPVTEVSVTHEIFKTGTAEISRHKSVSRGNSVKLSIGSNKASPVNLKFRARRSMEHKLEDSKAVLSVNITPPKDRAITETSSNSLNVESLGMSAERINRIPKTQK</sequence>
<dbReference type="STRING" id="136037.A0A067R2A5"/>
<feature type="compositionally biased region" description="Basic and acidic residues" evidence="2">
    <location>
        <begin position="422"/>
        <end position="431"/>
    </location>
</feature>
<feature type="compositionally biased region" description="Basic and acidic residues" evidence="2">
    <location>
        <begin position="602"/>
        <end position="616"/>
    </location>
</feature>
<evidence type="ECO:0000256" key="2">
    <source>
        <dbReference type="SAM" id="MobiDB-lite"/>
    </source>
</evidence>
<evidence type="ECO:0000313" key="3">
    <source>
        <dbReference type="EMBL" id="KDR11823.1"/>
    </source>
</evidence>
<feature type="compositionally biased region" description="Polar residues" evidence="2">
    <location>
        <begin position="408"/>
        <end position="421"/>
    </location>
</feature>
<keyword evidence="1" id="KW-0175">Coiled coil</keyword>
<feature type="coiled-coil region" evidence="1">
    <location>
        <begin position="27"/>
        <end position="93"/>
    </location>
</feature>
<feature type="region of interest" description="Disordered" evidence="2">
    <location>
        <begin position="643"/>
        <end position="662"/>
    </location>
</feature>
<protein>
    <recommendedName>
        <fullName evidence="5">CASP8-associated protein 2</fullName>
    </recommendedName>
</protein>
<proteinExistence type="predicted"/>
<name>A0A067R2A5_ZOONE</name>
<feature type="compositionally biased region" description="Basic and acidic residues" evidence="2">
    <location>
        <begin position="394"/>
        <end position="406"/>
    </location>
</feature>
<feature type="region of interest" description="Disordered" evidence="2">
    <location>
        <begin position="204"/>
        <end position="554"/>
    </location>
</feature>
<dbReference type="EMBL" id="KK853069">
    <property type="protein sequence ID" value="KDR11823.1"/>
    <property type="molecule type" value="Genomic_DNA"/>
</dbReference>